<feature type="non-terminal residue" evidence="1">
    <location>
        <position position="101"/>
    </location>
</feature>
<comment type="caution">
    <text evidence="1">The sequence shown here is derived from an EMBL/GenBank/DDBJ whole genome shotgun (WGS) entry which is preliminary data.</text>
</comment>
<proteinExistence type="predicted"/>
<accession>A0A7J6PDS0</accession>
<sequence length="101" mass="10889">AHLRCAAARIDQVGPLKNVKVVPLPKPHGPGNWWIGGVNIMRHGPADNLRVKIEEDLCGDGSRVGLRQRLFIGQNPDASLSHQTVTALYTDCALGTSTALR</sequence>
<evidence type="ECO:0000313" key="2">
    <source>
        <dbReference type="Proteomes" id="UP000574390"/>
    </source>
</evidence>
<name>A0A7J6PDS0_PEROL</name>
<protein>
    <submittedName>
        <fullName evidence="1">Uncharacterized protein</fullName>
    </submittedName>
</protein>
<gene>
    <name evidence="1" type="ORF">FOZ62_004510</name>
</gene>
<organism evidence="1 2">
    <name type="scientific">Perkinsus olseni</name>
    <name type="common">Perkinsus atlanticus</name>
    <dbReference type="NCBI Taxonomy" id="32597"/>
    <lineage>
        <taxon>Eukaryota</taxon>
        <taxon>Sar</taxon>
        <taxon>Alveolata</taxon>
        <taxon>Perkinsozoa</taxon>
        <taxon>Perkinsea</taxon>
        <taxon>Perkinsida</taxon>
        <taxon>Perkinsidae</taxon>
        <taxon>Perkinsus</taxon>
    </lineage>
</organism>
<dbReference type="AlphaFoldDB" id="A0A7J6PDS0"/>
<evidence type="ECO:0000313" key="1">
    <source>
        <dbReference type="EMBL" id="KAF4694269.1"/>
    </source>
</evidence>
<feature type="non-terminal residue" evidence="1">
    <location>
        <position position="1"/>
    </location>
</feature>
<reference evidence="1 2" key="1">
    <citation type="submission" date="2020-04" db="EMBL/GenBank/DDBJ databases">
        <title>Perkinsus olseni comparative genomics.</title>
        <authorList>
            <person name="Bogema D.R."/>
        </authorList>
    </citation>
    <scope>NUCLEOTIDE SEQUENCE [LARGE SCALE GENOMIC DNA]</scope>
    <source>
        <strain evidence="1">ATCC PRA-205</strain>
    </source>
</reference>
<dbReference type="EMBL" id="JABANM010035953">
    <property type="protein sequence ID" value="KAF4694269.1"/>
    <property type="molecule type" value="Genomic_DNA"/>
</dbReference>
<dbReference type="Proteomes" id="UP000574390">
    <property type="component" value="Unassembled WGS sequence"/>
</dbReference>